<gene>
    <name evidence="1" type="ORF">DW888_10415</name>
</gene>
<dbReference type="AlphaFoldDB" id="A0A413VPQ7"/>
<sequence>MVKIQKISEIDHTFGFIEFNVIKKYCHSFPCSKLGRFYSLYPACELVLKIQLKNSSLVRKSYFLAEG</sequence>
<name>A0A413VPQ7_9BACE</name>
<evidence type="ECO:0000313" key="1">
    <source>
        <dbReference type="EMBL" id="RHB35523.1"/>
    </source>
</evidence>
<organism evidence="1 2">
    <name type="scientific">Bacteroides nordii</name>
    <dbReference type="NCBI Taxonomy" id="291645"/>
    <lineage>
        <taxon>Bacteria</taxon>
        <taxon>Pseudomonadati</taxon>
        <taxon>Bacteroidota</taxon>
        <taxon>Bacteroidia</taxon>
        <taxon>Bacteroidales</taxon>
        <taxon>Bacteroidaceae</taxon>
        <taxon>Bacteroides</taxon>
    </lineage>
</organism>
<evidence type="ECO:0000313" key="2">
    <source>
        <dbReference type="Proteomes" id="UP000284379"/>
    </source>
</evidence>
<protein>
    <submittedName>
        <fullName evidence="1">Transposase</fullName>
    </submittedName>
</protein>
<comment type="caution">
    <text evidence="1">The sequence shown here is derived from an EMBL/GenBank/DDBJ whole genome shotgun (WGS) entry which is preliminary data.</text>
</comment>
<reference evidence="1 2" key="1">
    <citation type="submission" date="2018-08" db="EMBL/GenBank/DDBJ databases">
        <title>A genome reference for cultivated species of the human gut microbiota.</title>
        <authorList>
            <person name="Zou Y."/>
            <person name="Xue W."/>
            <person name="Luo G."/>
        </authorList>
    </citation>
    <scope>NUCLEOTIDE SEQUENCE [LARGE SCALE GENOMIC DNA]</scope>
    <source>
        <strain evidence="1 2">AM40-30BH</strain>
    </source>
</reference>
<dbReference type="Proteomes" id="UP000284379">
    <property type="component" value="Unassembled WGS sequence"/>
</dbReference>
<proteinExistence type="predicted"/>
<accession>A0A413VPQ7</accession>
<dbReference type="EMBL" id="QSGO01000006">
    <property type="protein sequence ID" value="RHB35523.1"/>
    <property type="molecule type" value="Genomic_DNA"/>
</dbReference>